<organism evidence="1 2">
    <name type="scientific">Panagrolaimus sp. PS1159</name>
    <dbReference type="NCBI Taxonomy" id="55785"/>
    <lineage>
        <taxon>Eukaryota</taxon>
        <taxon>Metazoa</taxon>
        <taxon>Ecdysozoa</taxon>
        <taxon>Nematoda</taxon>
        <taxon>Chromadorea</taxon>
        <taxon>Rhabditida</taxon>
        <taxon>Tylenchina</taxon>
        <taxon>Panagrolaimomorpha</taxon>
        <taxon>Panagrolaimoidea</taxon>
        <taxon>Panagrolaimidae</taxon>
        <taxon>Panagrolaimus</taxon>
    </lineage>
</organism>
<protein>
    <submittedName>
        <fullName evidence="2">Tudor domain-containing protein</fullName>
    </submittedName>
</protein>
<reference evidence="2" key="1">
    <citation type="submission" date="2022-11" db="UniProtKB">
        <authorList>
            <consortium name="WormBaseParasite"/>
        </authorList>
    </citation>
    <scope>IDENTIFICATION</scope>
</reference>
<dbReference type="Proteomes" id="UP000887580">
    <property type="component" value="Unplaced"/>
</dbReference>
<dbReference type="WBParaSite" id="PS1159_v2.g1633.t1">
    <property type="protein sequence ID" value="PS1159_v2.g1633.t1"/>
    <property type="gene ID" value="PS1159_v2.g1633"/>
</dbReference>
<accession>A0AC35FDC4</accession>
<sequence length="358" mass="40564">MVKTILPGTWENGAAGVIDLMQKTKDNPKPQFGRQPRLSQSSFTGTVHYPTTSRPGHHVPAPRPLNQNNVPIFPTAWTYYHALPSAQRSSSEILASSTQLRPQQNQTSVPKMPPPRRSSAAADNKEPISSQYSNSHMNPGISISCNNQDVSNENQHIASSAVSSMPTSQSIQDQPSSESSGTDTFSFDEYKVFDPKKHNLPQYIAKAVIFDTEKLQWKVALKRQPTIADAEFFKFCINAHFALDALPIIPRKELKIGQCYFVKYGGKYYRGIYLVPARDNIYGLFDFADFEVVRPIPFDDIREFPKIDVIRVPFMLTWIFTDICKIKELDLVYCLFSSKFEEICSRKIHHAQLLKVEN</sequence>
<evidence type="ECO:0000313" key="1">
    <source>
        <dbReference type="Proteomes" id="UP000887580"/>
    </source>
</evidence>
<evidence type="ECO:0000313" key="2">
    <source>
        <dbReference type="WBParaSite" id="PS1159_v2.g1633.t1"/>
    </source>
</evidence>
<proteinExistence type="predicted"/>
<name>A0AC35FDC4_9BILA</name>